<accession>A0ABV3RCU0</accession>
<dbReference type="RefSeq" id="WP_367774070.1">
    <property type="nucleotide sequence ID" value="NZ_JBFNXR010000048.1"/>
</dbReference>
<keyword evidence="2" id="KW-1185">Reference proteome</keyword>
<dbReference type="Proteomes" id="UP001556118">
    <property type="component" value="Unassembled WGS sequence"/>
</dbReference>
<organism evidence="1 2">
    <name type="scientific">Novosphingobium rhizovicinum</name>
    <dbReference type="NCBI Taxonomy" id="3228928"/>
    <lineage>
        <taxon>Bacteria</taxon>
        <taxon>Pseudomonadati</taxon>
        <taxon>Pseudomonadota</taxon>
        <taxon>Alphaproteobacteria</taxon>
        <taxon>Sphingomonadales</taxon>
        <taxon>Sphingomonadaceae</taxon>
        <taxon>Novosphingobium</taxon>
    </lineage>
</organism>
<evidence type="ECO:0000313" key="2">
    <source>
        <dbReference type="Proteomes" id="UP001556118"/>
    </source>
</evidence>
<protein>
    <submittedName>
        <fullName evidence="1">Uncharacterized protein</fullName>
    </submittedName>
</protein>
<dbReference type="EMBL" id="JBFNXR010000048">
    <property type="protein sequence ID" value="MEW9855911.1"/>
    <property type="molecule type" value="Genomic_DNA"/>
</dbReference>
<name>A0ABV3RCU0_9SPHN</name>
<proteinExistence type="predicted"/>
<gene>
    <name evidence="1" type="ORF">ABUH87_12255</name>
</gene>
<comment type="caution">
    <text evidence="1">The sequence shown here is derived from an EMBL/GenBank/DDBJ whole genome shotgun (WGS) entry which is preliminary data.</text>
</comment>
<sequence>MIRCSLLIREGRDAFIAHQFAGQPLTSPYNKGTKSAFWWSRGVELARRKVGELMEIGG</sequence>
<evidence type="ECO:0000313" key="1">
    <source>
        <dbReference type="EMBL" id="MEW9855911.1"/>
    </source>
</evidence>
<reference evidence="1 2" key="1">
    <citation type="submission" date="2024-06" db="EMBL/GenBank/DDBJ databases">
        <title>Novosphingobium rhizovicinus M1R2S20.</title>
        <authorList>
            <person name="Sun J.-Q."/>
        </authorList>
    </citation>
    <scope>NUCLEOTIDE SEQUENCE [LARGE SCALE GENOMIC DNA]</scope>
    <source>
        <strain evidence="1 2">M1R2S20</strain>
    </source>
</reference>